<dbReference type="EMBL" id="OU015566">
    <property type="protein sequence ID" value="CAG5102941.1"/>
    <property type="molecule type" value="Genomic_DNA"/>
</dbReference>
<dbReference type="Proteomes" id="UP001158576">
    <property type="component" value="Chromosome 1"/>
</dbReference>
<reference evidence="1 2" key="1">
    <citation type="submission" date="2021-04" db="EMBL/GenBank/DDBJ databases">
        <authorList>
            <person name="Bliznina A."/>
        </authorList>
    </citation>
    <scope>NUCLEOTIDE SEQUENCE [LARGE SCALE GENOMIC DNA]</scope>
</reference>
<protein>
    <submittedName>
        <fullName evidence="1">Oidioi.mRNA.OKI2018_I69.chr1.g539.t1.cds</fullName>
    </submittedName>
</protein>
<organism evidence="1 2">
    <name type="scientific">Oikopleura dioica</name>
    <name type="common">Tunicate</name>
    <dbReference type="NCBI Taxonomy" id="34765"/>
    <lineage>
        <taxon>Eukaryota</taxon>
        <taxon>Metazoa</taxon>
        <taxon>Chordata</taxon>
        <taxon>Tunicata</taxon>
        <taxon>Appendicularia</taxon>
        <taxon>Copelata</taxon>
        <taxon>Oikopleuridae</taxon>
        <taxon>Oikopleura</taxon>
    </lineage>
</organism>
<evidence type="ECO:0000313" key="2">
    <source>
        <dbReference type="Proteomes" id="UP001158576"/>
    </source>
</evidence>
<keyword evidence="2" id="KW-1185">Reference proteome</keyword>
<proteinExistence type="predicted"/>
<sequence length="221" mass="25541">MKKNICPEQTKCIPDDSSAGYICKCLDVVFYGLEGKVEKTKTITMENFSGNSTDPLCLPVQSSTRKPRKTLRINLKSTAENFGGLEKPCPYGVLYEFFKLEVGKEAIKRPTRRPDAIDKILERQDKLLKGLMGDIDRGWRRRCGPRCSGDICSLEEIRAYHDQSIRLIKSQNQIQRALIKFIEERVSSDDPFLCGEFRDRYLQKQRRIFLKLDRVTSKRPL</sequence>
<accession>A0ABN7SKN6</accession>
<evidence type="ECO:0000313" key="1">
    <source>
        <dbReference type="EMBL" id="CAG5102941.1"/>
    </source>
</evidence>
<gene>
    <name evidence="1" type="ORF">OKIOD_LOCUS9304</name>
</gene>
<name>A0ABN7SKN6_OIKDI</name>